<evidence type="ECO:0000313" key="2">
    <source>
        <dbReference type="EMBL" id="MBV7669162.1"/>
    </source>
</evidence>
<name>A0A6N9U761_STRHA</name>
<reference evidence="3 4" key="1">
    <citation type="submission" date="2020-01" db="EMBL/GenBank/DDBJ databases">
        <title>Insect and environment-associated Actinomycetes.</title>
        <authorList>
            <person name="Currrie C."/>
            <person name="Chevrette M."/>
            <person name="Carlson C."/>
            <person name="Stubbendieck R."/>
            <person name="Wendt-Pienkowski E."/>
        </authorList>
    </citation>
    <scope>NUCLEOTIDE SEQUENCE [LARGE SCALE GENOMIC DNA]</scope>
    <source>
        <strain evidence="3 4">SID11342</strain>
    </source>
</reference>
<evidence type="ECO:0000256" key="1">
    <source>
        <dbReference type="SAM" id="MobiDB-lite"/>
    </source>
</evidence>
<accession>A0A6N9U761</accession>
<feature type="compositionally biased region" description="Basic and acidic residues" evidence="1">
    <location>
        <begin position="664"/>
        <end position="675"/>
    </location>
</feature>
<reference evidence="2 5" key="2">
    <citation type="submission" date="2021-07" db="EMBL/GenBank/DDBJ databases">
        <title>Sequencing Streptomyces halstedii LGO-A4 genome an citrus endophytic actinomycete.</title>
        <authorList>
            <person name="Samborskyy M."/>
            <person name="Scott N."/>
            <person name="Deglau R."/>
            <person name="Dickens S."/>
            <person name="Oliveira L.G."/>
        </authorList>
    </citation>
    <scope>NUCLEOTIDE SEQUENCE [LARGE SCALE GENOMIC DNA]</scope>
    <source>
        <strain evidence="2 5">LGO-A4</strain>
    </source>
</reference>
<comment type="caution">
    <text evidence="3">The sequence shown here is derived from an EMBL/GenBank/DDBJ whole genome shotgun (WGS) entry which is preliminary data.</text>
</comment>
<dbReference type="EMBL" id="JAAGLQ010000635">
    <property type="protein sequence ID" value="NEA19671.1"/>
    <property type="molecule type" value="Genomic_DNA"/>
</dbReference>
<feature type="region of interest" description="Disordered" evidence="1">
    <location>
        <begin position="663"/>
        <end position="698"/>
    </location>
</feature>
<protein>
    <submittedName>
        <fullName evidence="3">Uncharacterized protein</fullName>
    </submittedName>
</protein>
<dbReference type="Proteomes" id="UP000471293">
    <property type="component" value="Unassembled WGS sequence"/>
</dbReference>
<evidence type="ECO:0000313" key="3">
    <source>
        <dbReference type="EMBL" id="NEA19671.1"/>
    </source>
</evidence>
<evidence type="ECO:0000313" key="4">
    <source>
        <dbReference type="Proteomes" id="UP000471293"/>
    </source>
</evidence>
<evidence type="ECO:0000313" key="5">
    <source>
        <dbReference type="Proteomes" id="UP000735541"/>
    </source>
</evidence>
<gene>
    <name evidence="3" type="ORF">G3I29_30305</name>
    <name evidence="2" type="ORF">STHAL_06610</name>
</gene>
<dbReference type="Proteomes" id="UP000735541">
    <property type="component" value="Unassembled WGS sequence"/>
</dbReference>
<dbReference type="RefSeq" id="WP_164349116.1">
    <property type="nucleotide sequence ID" value="NZ_JAAGLQ010000635.1"/>
</dbReference>
<organism evidence="3 4">
    <name type="scientific">Streptomyces halstedii</name>
    <dbReference type="NCBI Taxonomy" id="1944"/>
    <lineage>
        <taxon>Bacteria</taxon>
        <taxon>Bacillati</taxon>
        <taxon>Actinomycetota</taxon>
        <taxon>Actinomycetes</taxon>
        <taxon>Kitasatosporales</taxon>
        <taxon>Streptomycetaceae</taxon>
        <taxon>Streptomyces</taxon>
    </lineage>
</organism>
<dbReference type="AlphaFoldDB" id="A0A6N9U761"/>
<sequence length="698" mass="76663">MELETLRNGDFAKLGAALTAWNEMIGKLETLEQDARDDLKAKSDKAKWAGSNATITREFVTKTAGEFADAHTQATTIYNILKDTRDELVSYKEELDQALERGRKKNITVVPTGGGGFTVTMLIHPDRAAKGTEVADHSQQDVDHLRDDVQRILNRAGESDSSAARVLKAIADQAELGFSGATYRDRDTAFEAVKKAEEAAKLMKEKGDEMSPEEFRKLNETLRVYKDDPLFQEQFARTLGPKGVLDFWADLTDVSTPNDLARTQLDQLGDFQKNLSLTLAGATQSDSPAMRQWENDMVRLAGDQYQTHGTRVYGYQLMSNLMRTGDYDDQFLNKYGNALVETEKKMKLPGNYWTGVGGMNVPKMNFMDGDDFGRDPMTGFMTALSNSPDASTEFFNAKEPQDNAAWVLKERPSFDDTPLSDGPSPVLEATGAAMFAAVSGVGDPDAPGAEFAEHTPEQDEAMKRSLKYLAATGNDFPSEMRDDMARAMGNHGETVHKAMSDPLGSHGLDAGDLMEVSKQISRNKDTYGLLTEQMNNAMMADILTEQKHPEDSLDKAGRTVGFLEEARYQATNDKKDGDITDASWKKAWTYHLVGGVLTPIGGGLIGDPLQRGVDAITTAWLQDKTNEINATASADHKETYEARNGQLRALADEWYKVNSDWAEDPAHEGYSKDHGVYSSIGASANDGNKKAEGVAGDQ</sequence>
<dbReference type="EMBL" id="JAHUVW010000001">
    <property type="protein sequence ID" value="MBV7669162.1"/>
    <property type="molecule type" value="Genomic_DNA"/>
</dbReference>
<proteinExistence type="predicted"/>
<keyword evidence="5" id="KW-1185">Reference proteome</keyword>